<dbReference type="HOGENOM" id="CLU_467816_0_0_1"/>
<keyword evidence="2" id="KW-0812">Transmembrane</keyword>
<keyword evidence="4" id="KW-1185">Reference proteome</keyword>
<feature type="compositionally biased region" description="Polar residues" evidence="1">
    <location>
        <begin position="30"/>
        <end position="56"/>
    </location>
</feature>
<accession>A0A0C2WWL9</accession>
<keyword evidence="2" id="KW-1133">Transmembrane helix</keyword>
<feature type="region of interest" description="Disordered" evidence="1">
    <location>
        <begin position="256"/>
        <end position="356"/>
    </location>
</feature>
<feature type="region of interest" description="Disordered" evidence="1">
    <location>
        <begin position="361"/>
        <end position="380"/>
    </location>
</feature>
<organism evidence="3 4">
    <name type="scientific">Serendipita vermifera MAFF 305830</name>
    <dbReference type="NCBI Taxonomy" id="933852"/>
    <lineage>
        <taxon>Eukaryota</taxon>
        <taxon>Fungi</taxon>
        <taxon>Dikarya</taxon>
        <taxon>Basidiomycota</taxon>
        <taxon>Agaricomycotina</taxon>
        <taxon>Agaricomycetes</taxon>
        <taxon>Sebacinales</taxon>
        <taxon>Serendipitaceae</taxon>
        <taxon>Serendipita</taxon>
    </lineage>
</organism>
<reference evidence="3 4" key="1">
    <citation type="submission" date="2014-04" db="EMBL/GenBank/DDBJ databases">
        <authorList>
            <consortium name="DOE Joint Genome Institute"/>
            <person name="Kuo A."/>
            <person name="Zuccaro A."/>
            <person name="Kohler A."/>
            <person name="Nagy L.G."/>
            <person name="Floudas D."/>
            <person name="Copeland A."/>
            <person name="Barry K.W."/>
            <person name="Cichocki N."/>
            <person name="Veneault-Fourrey C."/>
            <person name="LaButti K."/>
            <person name="Lindquist E.A."/>
            <person name="Lipzen A."/>
            <person name="Lundell T."/>
            <person name="Morin E."/>
            <person name="Murat C."/>
            <person name="Sun H."/>
            <person name="Tunlid A."/>
            <person name="Henrissat B."/>
            <person name="Grigoriev I.V."/>
            <person name="Hibbett D.S."/>
            <person name="Martin F."/>
            <person name="Nordberg H.P."/>
            <person name="Cantor M.N."/>
            <person name="Hua S.X."/>
        </authorList>
    </citation>
    <scope>NUCLEOTIDE SEQUENCE [LARGE SCALE GENOMIC DNA]</scope>
    <source>
        <strain evidence="3 4">MAFF 305830</strain>
    </source>
</reference>
<feature type="compositionally biased region" description="Polar residues" evidence="1">
    <location>
        <begin position="302"/>
        <end position="323"/>
    </location>
</feature>
<feature type="compositionally biased region" description="Low complexity" evidence="1">
    <location>
        <begin position="13"/>
        <end position="22"/>
    </location>
</feature>
<dbReference type="Proteomes" id="UP000054097">
    <property type="component" value="Unassembled WGS sequence"/>
</dbReference>
<feature type="region of interest" description="Disordered" evidence="1">
    <location>
        <begin position="165"/>
        <end position="213"/>
    </location>
</feature>
<sequence>MSIVTGEVSTDPSSRSGSQLSSLNAPPQPQTSVVANGGQVNPPASSDLSQAGSNDSSNAAQISRTALIGIIAGSAGFVVLVVVLALIFLLRRRRKRRRAQPAAADSSSESEENQVAQKKPPTLRGPSQDQPPRRSTGDGHVYEAVGYGTNNTALLSAAPTYYHDKDVSSEATTPNQRHSVTLENEETKEAAPLDIDPFSSGYIPPPSPTPSEYVIIDHTTEPEQPLPPRTSRDKRESHVSLLDTIVHEEETNGFATLDSLTSQRASTLGHQRTRSGDASGSGTTTPPPKRPSNRLQKPRPSIESTSSLFLRSTSPTSPASLRNRTPIVFPRDPFEASVEEEPTSAISGPRISLERPARSSYEMKEIDSQSTNKPSVSARPSLDTIAAGAAPADRPSYSRKRSHIRSPSSPTRIPNSPSFLGIGSVRRIGGSSSVLSLQNIHDYDNPSANAPYMNSATMADASVYDFDIYR</sequence>
<feature type="compositionally biased region" description="Polar residues" evidence="1">
    <location>
        <begin position="169"/>
        <end position="182"/>
    </location>
</feature>
<reference evidence="4" key="2">
    <citation type="submission" date="2015-01" db="EMBL/GenBank/DDBJ databases">
        <title>Evolutionary Origins and Diversification of the Mycorrhizal Mutualists.</title>
        <authorList>
            <consortium name="DOE Joint Genome Institute"/>
            <consortium name="Mycorrhizal Genomics Consortium"/>
            <person name="Kohler A."/>
            <person name="Kuo A."/>
            <person name="Nagy L.G."/>
            <person name="Floudas D."/>
            <person name="Copeland A."/>
            <person name="Barry K.W."/>
            <person name="Cichocki N."/>
            <person name="Veneault-Fourrey C."/>
            <person name="LaButti K."/>
            <person name="Lindquist E.A."/>
            <person name="Lipzen A."/>
            <person name="Lundell T."/>
            <person name="Morin E."/>
            <person name="Murat C."/>
            <person name="Riley R."/>
            <person name="Ohm R."/>
            <person name="Sun H."/>
            <person name="Tunlid A."/>
            <person name="Henrissat B."/>
            <person name="Grigoriev I.V."/>
            <person name="Hibbett D.S."/>
            <person name="Martin F."/>
        </authorList>
    </citation>
    <scope>NUCLEOTIDE SEQUENCE [LARGE SCALE GENOMIC DNA]</scope>
    <source>
        <strain evidence="4">MAFF 305830</strain>
    </source>
</reference>
<feature type="compositionally biased region" description="Basic and acidic residues" evidence="1">
    <location>
        <begin position="131"/>
        <end position="141"/>
    </location>
</feature>
<dbReference type="AlphaFoldDB" id="A0A0C2WWL9"/>
<feature type="compositionally biased region" description="Polar residues" evidence="1">
    <location>
        <begin position="405"/>
        <end position="418"/>
    </location>
</feature>
<feature type="non-terminal residue" evidence="3">
    <location>
        <position position="470"/>
    </location>
</feature>
<keyword evidence="2" id="KW-0472">Membrane</keyword>
<feature type="compositionally biased region" description="Polar residues" evidence="1">
    <location>
        <begin position="258"/>
        <end position="284"/>
    </location>
</feature>
<evidence type="ECO:0000313" key="4">
    <source>
        <dbReference type="Proteomes" id="UP000054097"/>
    </source>
</evidence>
<feature type="transmembrane region" description="Helical" evidence="2">
    <location>
        <begin position="66"/>
        <end position="90"/>
    </location>
</feature>
<gene>
    <name evidence="3" type="ORF">M408DRAFT_333303</name>
</gene>
<feature type="region of interest" description="Disordered" evidence="1">
    <location>
        <begin position="1"/>
        <end position="56"/>
    </location>
</feature>
<proteinExistence type="predicted"/>
<feature type="region of interest" description="Disordered" evidence="1">
    <location>
        <begin position="96"/>
        <end position="144"/>
    </location>
</feature>
<dbReference type="EMBL" id="KN824373">
    <property type="protein sequence ID" value="KIM21757.1"/>
    <property type="molecule type" value="Genomic_DNA"/>
</dbReference>
<name>A0A0C2WWL9_SERVB</name>
<evidence type="ECO:0000256" key="1">
    <source>
        <dbReference type="SAM" id="MobiDB-lite"/>
    </source>
</evidence>
<evidence type="ECO:0000256" key="2">
    <source>
        <dbReference type="SAM" id="Phobius"/>
    </source>
</evidence>
<dbReference type="OrthoDB" id="3218328at2759"/>
<evidence type="ECO:0000313" key="3">
    <source>
        <dbReference type="EMBL" id="KIM21757.1"/>
    </source>
</evidence>
<protein>
    <submittedName>
        <fullName evidence="3">Uncharacterized protein</fullName>
    </submittedName>
</protein>
<feature type="region of interest" description="Disordered" evidence="1">
    <location>
        <begin position="388"/>
        <end position="418"/>
    </location>
</feature>